<protein>
    <recommendedName>
        <fullName evidence="2">eCIS core domain-containing protein</fullName>
    </recommendedName>
</protein>
<feature type="region of interest" description="Disordered" evidence="1">
    <location>
        <begin position="142"/>
        <end position="193"/>
    </location>
</feature>
<proteinExistence type="predicted"/>
<dbReference type="AlphaFoldDB" id="A6FYR3"/>
<accession>A6FYR3</accession>
<dbReference type="RefSeq" id="WP_006969612.1">
    <property type="nucleotide sequence ID" value="NZ_ABCS01000004.1"/>
</dbReference>
<feature type="region of interest" description="Disordered" evidence="1">
    <location>
        <begin position="1"/>
        <end position="31"/>
    </location>
</feature>
<dbReference type="InterPro" id="IPR025295">
    <property type="entry name" value="eCIS_core_dom"/>
</dbReference>
<evidence type="ECO:0000256" key="1">
    <source>
        <dbReference type="SAM" id="MobiDB-lite"/>
    </source>
</evidence>
<name>A6FYR3_9BACT</name>
<dbReference type="Proteomes" id="UP000005801">
    <property type="component" value="Unassembled WGS sequence"/>
</dbReference>
<dbReference type="eggNOG" id="COG3177">
    <property type="taxonomic scope" value="Bacteria"/>
</dbReference>
<keyword evidence="4" id="KW-1185">Reference proteome</keyword>
<comment type="caution">
    <text evidence="3">The sequence shown here is derived from an EMBL/GenBank/DDBJ whole genome shotgun (WGS) entry which is preliminary data.</text>
</comment>
<evidence type="ECO:0000259" key="2">
    <source>
        <dbReference type="Pfam" id="PF13699"/>
    </source>
</evidence>
<evidence type="ECO:0000313" key="4">
    <source>
        <dbReference type="Proteomes" id="UP000005801"/>
    </source>
</evidence>
<feature type="domain" description="eCIS core" evidence="2">
    <location>
        <begin position="72"/>
        <end position="137"/>
    </location>
</feature>
<dbReference type="OrthoDB" id="5400814at2"/>
<dbReference type="EMBL" id="ABCS01000004">
    <property type="protein sequence ID" value="EDM81335.1"/>
    <property type="molecule type" value="Genomic_DNA"/>
</dbReference>
<reference evidence="3 4" key="1">
    <citation type="submission" date="2007-06" db="EMBL/GenBank/DDBJ databases">
        <authorList>
            <person name="Shimkets L."/>
            <person name="Ferriera S."/>
            <person name="Johnson J."/>
            <person name="Kravitz S."/>
            <person name="Beeson K."/>
            <person name="Sutton G."/>
            <person name="Rogers Y.-H."/>
            <person name="Friedman R."/>
            <person name="Frazier M."/>
            <person name="Venter J.C."/>
        </authorList>
    </citation>
    <scope>NUCLEOTIDE SEQUENCE [LARGE SCALE GENOMIC DNA]</scope>
    <source>
        <strain evidence="3 4">SIR-1</strain>
    </source>
</reference>
<dbReference type="STRING" id="391625.PPSIR1_40665"/>
<feature type="compositionally biased region" description="Low complexity" evidence="1">
    <location>
        <begin position="9"/>
        <end position="22"/>
    </location>
</feature>
<gene>
    <name evidence="3" type="ORF">PPSIR1_40665</name>
</gene>
<organism evidence="3 4">
    <name type="scientific">Plesiocystis pacifica SIR-1</name>
    <dbReference type="NCBI Taxonomy" id="391625"/>
    <lineage>
        <taxon>Bacteria</taxon>
        <taxon>Pseudomonadati</taxon>
        <taxon>Myxococcota</taxon>
        <taxon>Polyangia</taxon>
        <taxon>Nannocystales</taxon>
        <taxon>Nannocystaceae</taxon>
        <taxon>Plesiocystis</taxon>
    </lineage>
</organism>
<feature type="compositionally biased region" description="Basic and acidic residues" evidence="1">
    <location>
        <begin position="155"/>
        <end position="164"/>
    </location>
</feature>
<evidence type="ECO:0000313" key="3">
    <source>
        <dbReference type="EMBL" id="EDM81335.1"/>
    </source>
</evidence>
<dbReference type="Pfam" id="PF13699">
    <property type="entry name" value="eCIS_core"/>
    <property type="match status" value="1"/>
</dbReference>
<sequence length="523" mass="57415">MRAQRLHRPSSSSAPRSADPSDGPTRAPRYAADTLAYVQSATQAPIQRVREVSPDVDGNLSLARTRPRTTSLPSSLRAGVEQLSGFDMSDVRVHHDSPAPSQVRARAFTQGTDIHLGPKGMDHLPHEAWHVAQQKAGRVRATSQAGGVAINDSPSLEREAEDMGSKAARAGASRSGGERSAGEGSSSSAGPVQRFVTNSFESWPATDKWTDYDSSEGFSFRVSDDGLMAVAQPSYFGSKDCFATAGVMEAANKILKEQGAGAKFTPGDEEITVTDEGQQTHTLKRVVPTNRWKQSGKDISYMADCGYAAHEIMGSDEHGSTSAVYTKSETKRNWHGAVSRYVKDGGEKETTPRKYEDKYTYTGGDHNVLLNSPHGALREIFRDITDGTLKSAWKKYMKLSDTLRDNFDRVVGINKYAAPEIGESHVIVSNRDEYASGTKAAWIYHWGAVVLESGGDMVTLENFATGTPGSNEDWMFQMYGPHTKAGQTFHEQQSSRTWYSEKHKKEIDDYGPNPTTLRMRFKR</sequence>